<evidence type="ECO:0000256" key="2">
    <source>
        <dbReference type="SAM" id="MobiDB-lite"/>
    </source>
</evidence>
<dbReference type="Proteomes" id="UP000778970">
    <property type="component" value="Unassembled WGS sequence"/>
</dbReference>
<feature type="compositionally biased region" description="Low complexity" evidence="2">
    <location>
        <begin position="473"/>
        <end position="483"/>
    </location>
</feature>
<name>A0A934QLP1_9PROT</name>
<evidence type="ECO:0000256" key="1">
    <source>
        <dbReference type="SAM" id="Coils"/>
    </source>
</evidence>
<reference evidence="3" key="2">
    <citation type="journal article" date="2020" name="Microorganisms">
        <title>Osmotic Adaptation and Compatible Solute Biosynthesis of Phototrophic Bacteria as Revealed from Genome Analyses.</title>
        <authorList>
            <person name="Imhoff J.F."/>
            <person name="Rahn T."/>
            <person name="Kunzel S."/>
            <person name="Keller A."/>
            <person name="Neulinger S.C."/>
        </authorList>
    </citation>
    <scope>NUCLEOTIDE SEQUENCE</scope>
    <source>
        <strain evidence="3">DSM 9154</strain>
    </source>
</reference>
<dbReference type="AlphaFoldDB" id="A0A934QLP1"/>
<reference evidence="3" key="1">
    <citation type="submission" date="2017-08" db="EMBL/GenBank/DDBJ databases">
        <authorList>
            <person name="Imhoff J.F."/>
            <person name="Rahn T."/>
            <person name="Kuenzel S."/>
            <person name="Neulinger S.C."/>
        </authorList>
    </citation>
    <scope>NUCLEOTIDE SEQUENCE</scope>
    <source>
        <strain evidence="3">DSM 9154</strain>
    </source>
</reference>
<sequence length="501" mass="55933">MTRTFCTVIRDTDDEAVLGPWARHMASLRHWAFKQQYVRGRPVKDVKRDGIARFGVSARQFNGIRFDLDQAVNSWRGQIDHRVKDLADQLKHAGKAVTRLERKLQDERRKTDPSRRKIRNVQFGLHQKKRRQATLQARLDAARAEARRSVPKICFGGRGKLRRGEIGEWRERRTRMITLVGSKDEAAGNQTVETLTVRLPDALGGGFKTLHGVQFRYGQAEMRAALDLGAGITWRFYRRDDGAWQANATIEEPAPAVTATTRAGTIGLDLNVEHVAVMVVDRYGNAVERWSEPFPTAGTDTNEAAAMIGDAVKRIVDAAWARGMAVACENLDFQQKKAGLHNVSKHHARRLSGFEYTQFHARLAARWGRCGVELHAVNPAYSSLIGEKKYARGLNLTRHHAAALVLARRAMGYGERLVCMRRDALVSAAQHEARHVWPRWRGARPRRSRETHRPTATSAPGRTRTGAARRSRACAVASPPAVSTRSDRTSAGAAVPPANPV</sequence>
<accession>A0A934QLP1</accession>
<feature type="compositionally biased region" description="Low complexity" evidence="2">
    <location>
        <begin position="454"/>
        <end position="466"/>
    </location>
</feature>
<keyword evidence="1" id="KW-0175">Coiled coil</keyword>
<dbReference type="EMBL" id="NRRE01000035">
    <property type="protein sequence ID" value="MBK1699232.1"/>
    <property type="molecule type" value="Genomic_DNA"/>
</dbReference>
<protein>
    <recommendedName>
        <fullName evidence="5">Transposase</fullName>
    </recommendedName>
</protein>
<dbReference type="RefSeq" id="WP_027289701.1">
    <property type="nucleotide sequence ID" value="NZ_NRRE01000035.1"/>
</dbReference>
<proteinExistence type="predicted"/>
<comment type="caution">
    <text evidence="3">The sequence shown here is derived from an EMBL/GenBank/DDBJ whole genome shotgun (WGS) entry which is preliminary data.</text>
</comment>
<keyword evidence="4" id="KW-1185">Reference proteome</keyword>
<organism evidence="3 4">
    <name type="scientific">Rhodovibrio salinarum</name>
    <dbReference type="NCBI Taxonomy" id="1087"/>
    <lineage>
        <taxon>Bacteria</taxon>
        <taxon>Pseudomonadati</taxon>
        <taxon>Pseudomonadota</taxon>
        <taxon>Alphaproteobacteria</taxon>
        <taxon>Rhodospirillales</taxon>
        <taxon>Rhodovibrionaceae</taxon>
        <taxon>Rhodovibrio</taxon>
    </lineage>
</organism>
<feature type="coiled-coil region" evidence="1">
    <location>
        <begin position="83"/>
        <end position="145"/>
    </location>
</feature>
<evidence type="ECO:0000313" key="3">
    <source>
        <dbReference type="EMBL" id="MBK1699232.1"/>
    </source>
</evidence>
<evidence type="ECO:0000313" key="4">
    <source>
        <dbReference type="Proteomes" id="UP000778970"/>
    </source>
</evidence>
<dbReference type="Gene3D" id="3.30.420.40">
    <property type="match status" value="1"/>
</dbReference>
<evidence type="ECO:0008006" key="5">
    <source>
        <dbReference type="Google" id="ProtNLM"/>
    </source>
</evidence>
<feature type="region of interest" description="Disordered" evidence="2">
    <location>
        <begin position="442"/>
        <end position="501"/>
    </location>
</feature>
<gene>
    <name evidence="3" type="ORF">CKO21_18455</name>
</gene>